<name>A0A6J1TAA8_FRAOC</name>
<keyword evidence="2" id="KW-0597">Phosphoprotein</keyword>
<dbReference type="Proteomes" id="UP000504606">
    <property type="component" value="Unplaced"/>
</dbReference>
<dbReference type="AlphaFoldDB" id="A0A6J1TAA8"/>
<organism evidence="5 6">
    <name type="scientific">Frankliniella occidentalis</name>
    <name type="common">Western flower thrips</name>
    <name type="synonym">Euthrips occidentalis</name>
    <dbReference type="NCBI Taxonomy" id="133901"/>
    <lineage>
        <taxon>Eukaryota</taxon>
        <taxon>Metazoa</taxon>
        <taxon>Ecdysozoa</taxon>
        <taxon>Arthropoda</taxon>
        <taxon>Hexapoda</taxon>
        <taxon>Insecta</taxon>
        <taxon>Pterygota</taxon>
        <taxon>Neoptera</taxon>
        <taxon>Paraneoptera</taxon>
        <taxon>Thysanoptera</taxon>
        <taxon>Terebrantia</taxon>
        <taxon>Thripoidea</taxon>
        <taxon>Thripidae</taxon>
        <taxon>Frankliniella</taxon>
    </lineage>
</organism>
<reference evidence="6" key="1">
    <citation type="journal article" date="2018" name="Proc. Natl. Acad. Sci. U.S.A.">
        <title>Phylogenomics and the evolution of hemipteroid insects.</title>
        <authorList>
            <person name="Johnson K.P."/>
            <person name="Dietrich C.H."/>
            <person name="Friedrich F."/>
            <person name="Beutel R.G."/>
            <person name="Wipfler B."/>
            <person name="Peters R.S."/>
            <person name="Allen J.M."/>
            <person name="Petersen M."/>
            <person name="Donath A."/>
            <person name="Walden K.K."/>
            <person name="Kozlov A.M."/>
            <person name="Podsiadlowski L."/>
            <person name="Mayer C."/>
            <person name="Meusemann K."/>
            <person name="Vasilikopoulos A."/>
            <person name="Waterhouse R.M."/>
            <person name="Cameron S.L."/>
            <person name="Weirauch C."/>
            <person name="Swanson D.R."/>
            <person name="Percy D.M."/>
            <person name="Hardy N.B."/>
            <person name="Terry I."/>
            <person name="Liu S."/>
            <person name="Zhou X."/>
            <person name="Misof B."/>
            <person name="Robertson H.M."/>
            <person name="Yoshizawa K."/>
        </authorList>
    </citation>
    <scope>NUCLEOTIDE SEQUENCE</scope>
    <source>
        <tissue evidence="6">Whole organism</tissue>
    </source>
</reference>
<feature type="domain" description="Pellino FHA" evidence="3">
    <location>
        <begin position="24"/>
        <end position="274"/>
    </location>
</feature>
<feature type="domain" description="Pellino RING" evidence="4">
    <location>
        <begin position="289"/>
        <end position="411"/>
    </location>
</feature>
<dbReference type="GO" id="GO:0000209">
    <property type="term" value="P:protein polyubiquitination"/>
    <property type="evidence" value="ECO:0007669"/>
    <property type="project" value="InterPro"/>
</dbReference>
<dbReference type="InterPro" id="IPR048335">
    <property type="entry name" value="Pellino_RING"/>
</dbReference>
<dbReference type="Pfam" id="PF20723">
    <property type="entry name" value="Pellino_RING"/>
    <property type="match status" value="1"/>
</dbReference>
<comment type="similarity">
    <text evidence="1">Belongs to the pellino family.</text>
</comment>
<reference evidence="6" key="2">
    <citation type="submission" date="2025-08" db="UniProtKB">
        <authorList>
            <consortium name="RefSeq"/>
        </authorList>
    </citation>
    <scope>IDENTIFICATION</scope>
    <source>
        <tissue evidence="6">Whole organism</tissue>
    </source>
</reference>
<dbReference type="GO" id="GO:0008592">
    <property type="term" value="P:regulation of Toll signaling pathway"/>
    <property type="evidence" value="ECO:0007669"/>
    <property type="project" value="InterPro"/>
</dbReference>
<proteinExistence type="inferred from homology"/>
<evidence type="ECO:0000256" key="2">
    <source>
        <dbReference type="ARBA" id="ARBA00022553"/>
    </source>
</evidence>
<evidence type="ECO:0000313" key="5">
    <source>
        <dbReference type="Proteomes" id="UP000504606"/>
    </source>
</evidence>
<dbReference type="PANTHER" id="PTHR12098:SF2">
    <property type="entry name" value="PROTEIN PELLINO"/>
    <property type="match status" value="1"/>
</dbReference>
<keyword evidence="5" id="KW-1185">Reference proteome</keyword>
<dbReference type="GeneID" id="113213692"/>
<protein>
    <submittedName>
        <fullName evidence="6">Protein pellino-like</fullName>
    </submittedName>
</protein>
<dbReference type="Pfam" id="PF04710">
    <property type="entry name" value="Pellino_FHA"/>
    <property type="match status" value="1"/>
</dbReference>
<gene>
    <name evidence="6" type="primary">LOC113213692</name>
</gene>
<evidence type="ECO:0000259" key="3">
    <source>
        <dbReference type="Pfam" id="PF04710"/>
    </source>
</evidence>
<dbReference type="OrthoDB" id="8801906at2759"/>
<sequence>MYSTNVAGCSKNDCRMVSSSHCTETYGGFFLIGCNGRLPAGDKGRKCSKFILVRRDVPNGLRQASAHRISSPKSSEPTKATEKFIIRYIFSNEESVLVDYASDKETDMFQIGRSDENDFPVLGKIAEGKGKARGSTVAKYSCRVLANRANKSEVRIYAAGFDSNKEIVLEEKKAVKWKKGSDTNVDALTFNGILLNNPEGSFCGGELEAGVWREVSVCGNILSLRGVRSSHEKGREINTSTNLLRDGSLVDLCGATLLWRSAEGLQKCINENYIKNIFNKLSESINDVFIIPRKYVREELEDKKQYPHVYVNCGHVHKGRLLPEDCPSCQVTGPHQNLCMGMEFAFYVDDVNDSFTPELYAFIPCGHIATEKTVKFWARTPLPHGKSGYQSICPFCGTALQGYPGYIHLKFCGGST</sequence>
<dbReference type="KEGG" id="foc:113213692"/>
<dbReference type="InterPro" id="IPR006800">
    <property type="entry name" value="Pellino_fam"/>
</dbReference>
<evidence type="ECO:0000259" key="4">
    <source>
        <dbReference type="Pfam" id="PF20723"/>
    </source>
</evidence>
<accession>A0A6J1TAA8</accession>
<dbReference type="GO" id="GO:0061630">
    <property type="term" value="F:ubiquitin protein ligase activity"/>
    <property type="evidence" value="ECO:0007669"/>
    <property type="project" value="InterPro"/>
</dbReference>
<dbReference type="InterPro" id="IPR048334">
    <property type="entry name" value="Pellino_FHA"/>
</dbReference>
<dbReference type="RefSeq" id="XP_026288610.1">
    <property type="nucleotide sequence ID" value="XM_026432825.2"/>
</dbReference>
<evidence type="ECO:0000313" key="6">
    <source>
        <dbReference type="RefSeq" id="XP_026288610.1"/>
    </source>
</evidence>
<dbReference type="PANTHER" id="PTHR12098">
    <property type="entry name" value="E3 UBIQUITIN-PROTEIN LIGASE PELLINO-RELATED"/>
    <property type="match status" value="1"/>
</dbReference>
<evidence type="ECO:0000256" key="1">
    <source>
        <dbReference type="ARBA" id="ARBA00005639"/>
    </source>
</evidence>